<feature type="coiled-coil region" evidence="5">
    <location>
        <begin position="106"/>
        <end position="148"/>
    </location>
</feature>
<keyword evidence="8" id="KW-1185">Reference proteome</keyword>
<dbReference type="AlphaFoldDB" id="A0A6P1MH34"/>
<protein>
    <submittedName>
        <fullName evidence="7">DNA recombination protein RmuC</fullName>
    </submittedName>
</protein>
<reference evidence="7 8" key="1">
    <citation type="submission" date="2020-01" db="EMBL/GenBank/DDBJ databases">
        <title>Genomic analysis of Aminipila sp. CBA3637.</title>
        <authorList>
            <person name="Kim Y.B."/>
            <person name="Roh S.W."/>
        </authorList>
    </citation>
    <scope>NUCLEOTIDE SEQUENCE [LARGE SCALE GENOMIC DNA]</scope>
    <source>
        <strain evidence="7 8">CBA3637</strain>
    </source>
</reference>
<name>A0A6P1MH34_9FIRM</name>
<dbReference type="Pfam" id="PF02646">
    <property type="entry name" value="RmuC"/>
    <property type="match status" value="1"/>
</dbReference>
<comment type="function">
    <text evidence="1">Involved in DNA recombination.</text>
</comment>
<feature type="transmembrane region" description="Helical" evidence="6">
    <location>
        <begin position="6"/>
        <end position="26"/>
    </location>
</feature>
<keyword evidence="6" id="KW-1133">Transmembrane helix</keyword>
<keyword evidence="6" id="KW-0812">Transmembrane</keyword>
<evidence type="ECO:0000256" key="4">
    <source>
        <dbReference type="ARBA" id="ARBA00023172"/>
    </source>
</evidence>
<evidence type="ECO:0000256" key="5">
    <source>
        <dbReference type="SAM" id="Coils"/>
    </source>
</evidence>
<evidence type="ECO:0000313" key="7">
    <source>
        <dbReference type="EMBL" id="QHI73362.1"/>
    </source>
</evidence>
<comment type="similarity">
    <text evidence="2">Belongs to the RmuC family.</text>
</comment>
<dbReference type="InterPro" id="IPR003798">
    <property type="entry name" value="DNA_recombination_RmuC"/>
</dbReference>
<evidence type="ECO:0000313" key="8">
    <source>
        <dbReference type="Proteomes" id="UP000463883"/>
    </source>
</evidence>
<dbReference type="PANTHER" id="PTHR30563:SF0">
    <property type="entry name" value="DNA RECOMBINATION PROTEIN RMUC"/>
    <property type="match status" value="1"/>
</dbReference>
<accession>A0A6P1MH34</accession>
<keyword evidence="3 5" id="KW-0175">Coiled coil</keyword>
<dbReference type="Proteomes" id="UP000463883">
    <property type="component" value="Chromosome"/>
</dbReference>
<proteinExistence type="inferred from homology"/>
<evidence type="ECO:0000256" key="2">
    <source>
        <dbReference type="ARBA" id="ARBA00009840"/>
    </source>
</evidence>
<dbReference type="PANTHER" id="PTHR30563">
    <property type="entry name" value="DNA RECOMBINATION PROTEIN RMUC"/>
    <property type="match status" value="1"/>
</dbReference>
<evidence type="ECO:0000256" key="1">
    <source>
        <dbReference type="ARBA" id="ARBA00003416"/>
    </source>
</evidence>
<dbReference type="KEGG" id="amic:Ami3637_14130"/>
<evidence type="ECO:0000256" key="3">
    <source>
        <dbReference type="ARBA" id="ARBA00023054"/>
    </source>
</evidence>
<organism evidence="7 8">
    <name type="scientific">Aminipila terrae</name>
    <dbReference type="NCBI Taxonomy" id="2697030"/>
    <lineage>
        <taxon>Bacteria</taxon>
        <taxon>Bacillati</taxon>
        <taxon>Bacillota</taxon>
        <taxon>Clostridia</taxon>
        <taxon>Peptostreptococcales</taxon>
        <taxon>Anaerovoracaceae</taxon>
        <taxon>Aminipila</taxon>
    </lineage>
</organism>
<keyword evidence="6" id="KW-0472">Membrane</keyword>
<gene>
    <name evidence="7" type="primary">rmuC</name>
    <name evidence="7" type="ORF">Ami3637_14130</name>
</gene>
<keyword evidence="4" id="KW-0233">DNA recombination</keyword>
<sequence>MNSMTIFALIVFMSLCIIGVNIILYLSMKGQTLHIKEKSDKDINQIRMELLNEIKSTRQETLQFIQSSFKAMGDMVAGNQKESAEAQDMRLAQLNRQFNDMTMLNEHKLENIRKTMETRLAALQEENNRQLEKMRNTVDEKLQKTLEDRISQSFKLVSERLEQVYKGLGEMQTLASGVGDLKKVLSNVKTRGILGEIQLGAILEQILSKDQYEENIRTKSSGTERVEFAIKLPGDQDGVVYLPIDAKFPADAYNKLVDAYDSGNTLEIDEAAKGLERAIKKAAKDIHEKYVEPPATTDFAIMFLPFEGLYAEVVRRGLVEVLQREYKINIAGPTTMAALLNSLQMGFKTLAIQKHSSQVWDILGAVKTEFDKFGSVLEATQQRINQANAELDKLIGTRTRSIQRKLRGITGLNELESTSILDLESGNLIGYLNNEEEE</sequence>
<dbReference type="GO" id="GO:0006310">
    <property type="term" value="P:DNA recombination"/>
    <property type="evidence" value="ECO:0007669"/>
    <property type="project" value="UniProtKB-KW"/>
</dbReference>
<dbReference type="EMBL" id="CP047591">
    <property type="protein sequence ID" value="QHI73362.1"/>
    <property type="molecule type" value="Genomic_DNA"/>
</dbReference>
<evidence type="ECO:0000256" key="6">
    <source>
        <dbReference type="SAM" id="Phobius"/>
    </source>
</evidence>